<protein>
    <submittedName>
        <fullName evidence="3">Transcriptional regulator, AbrB family</fullName>
    </submittedName>
</protein>
<dbReference type="InterPro" id="IPR007159">
    <property type="entry name" value="SpoVT-AbrB_dom"/>
</dbReference>
<keyword evidence="1" id="KW-0238">DNA-binding</keyword>
<evidence type="ECO:0000313" key="4">
    <source>
        <dbReference type="Proteomes" id="UP000034881"/>
    </source>
</evidence>
<evidence type="ECO:0000259" key="2">
    <source>
        <dbReference type="PROSITE" id="PS51740"/>
    </source>
</evidence>
<dbReference type="SUPFAM" id="SSF89447">
    <property type="entry name" value="AbrB/MazE/MraZ-like"/>
    <property type="match status" value="1"/>
</dbReference>
<gene>
    <name evidence="3" type="ORF">UT77_C0003G0056</name>
</gene>
<reference evidence="3 4" key="1">
    <citation type="journal article" date="2015" name="Nature">
        <title>rRNA introns, odd ribosomes, and small enigmatic genomes across a large radiation of phyla.</title>
        <authorList>
            <person name="Brown C.T."/>
            <person name="Hug L.A."/>
            <person name="Thomas B.C."/>
            <person name="Sharon I."/>
            <person name="Castelle C.J."/>
            <person name="Singh A."/>
            <person name="Wilkins M.J."/>
            <person name="Williams K.H."/>
            <person name="Banfield J.F."/>
        </authorList>
    </citation>
    <scope>NUCLEOTIDE SEQUENCE [LARGE SCALE GENOMIC DNA]</scope>
</reference>
<organism evidence="3 4">
    <name type="scientific">Candidatus Daviesbacteria bacterium GW2011_GWC2_40_12</name>
    <dbReference type="NCBI Taxonomy" id="1618431"/>
    <lineage>
        <taxon>Bacteria</taxon>
        <taxon>Candidatus Daviesiibacteriota</taxon>
    </lineage>
</organism>
<feature type="domain" description="SpoVT-AbrB" evidence="2">
    <location>
        <begin position="2"/>
        <end position="47"/>
    </location>
</feature>
<comment type="caution">
    <text evidence="3">The sequence shown here is derived from an EMBL/GenBank/DDBJ whole genome shotgun (WGS) entry which is preliminary data.</text>
</comment>
<name>A0A0G0QXU2_9BACT</name>
<dbReference type="PROSITE" id="PS51740">
    <property type="entry name" value="SPOVT_ABRB"/>
    <property type="match status" value="1"/>
</dbReference>
<dbReference type="Proteomes" id="UP000034881">
    <property type="component" value="Unassembled WGS sequence"/>
</dbReference>
<dbReference type="InterPro" id="IPR037914">
    <property type="entry name" value="SpoVT-AbrB_sf"/>
</dbReference>
<evidence type="ECO:0000313" key="3">
    <source>
        <dbReference type="EMBL" id="KKR42261.1"/>
    </source>
</evidence>
<dbReference type="NCBIfam" id="TIGR01439">
    <property type="entry name" value="lp_hng_hel_AbrB"/>
    <property type="match status" value="1"/>
</dbReference>
<sequence>MTQMATITSKKQLTLPAEIFRKAGLKIGQKVIVSEDNGRLILTPAEKLVMELAGSVPRPKEWKGKSIDTIIEQVKDEYFSKKYNLK</sequence>
<evidence type="ECO:0000256" key="1">
    <source>
        <dbReference type="PROSITE-ProRule" id="PRU01076"/>
    </source>
</evidence>
<dbReference type="Gene3D" id="2.10.260.10">
    <property type="match status" value="1"/>
</dbReference>
<accession>A0A0G0QXU2</accession>
<dbReference type="GO" id="GO:0003677">
    <property type="term" value="F:DNA binding"/>
    <property type="evidence" value="ECO:0007669"/>
    <property type="project" value="UniProtKB-UniRule"/>
</dbReference>
<proteinExistence type="predicted"/>
<dbReference type="EMBL" id="LBYB01000003">
    <property type="protein sequence ID" value="KKR42261.1"/>
    <property type="molecule type" value="Genomic_DNA"/>
</dbReference>
<dbReference type="Pfam" id="PF04014">
    <property type="entry name" value="MazE_antitoxin"/>
    <property type="match status" value="1"/>
</dbReference>
<dbReference type="SMART" id="SM00966">
    <property type="entry name" value="SpoVT_AbrB"/>
    <property type="match status" value="1"/>
</dbReference>
<dbReference type="AlphaFoldDB" id="A0A0G0QXU2"/>